<comment type="caution">
    <text evidence="1">The sequence shown here is derived from an EMBL/GenBank/DDBJ whole genome shotgun (WGS) entry which is preliminary data.</text>
</comment>
<proteinExistence type="predicted"/>
<reference evidence="1 2" key="1">
    <citation type="submission" date="2018-06" db="EMBL/GenBank/DDBJ databases">
        <title>Streptacidiphilus pinicola sp. nov., isolated from pine grove soil.</title>
        <authorList>
            <person name="Roh S.G."/>
            <person name="Park S."/>
            <person name="Kim M.-K."/>
            <person name="Yun B.-R."/>
            <person name="Park J."/>
            <person name="Kim M.J."/>
            <person name="Kim Y.S."/>
            <person name="Kim S.B."/>
        </authorList>
    </citation>
    <scope>NUCLEOTIDE SEQUENCE [LARGE SCALE GENOMIC DNA]</scope>
    <source>
        <strain evidence="1 2">MMS16-CNU450</strain>
    </source>
</reference>
<dbReference type="Proteomes" id="UP000248889">
    <property type="component" value="Unassembled WGS sequence"/>
</dbReference>
<dbReference type="AlphaFoldDB" id="A0A2X0IM33"/>
<organism evidence="1 2">
    <name type="scientific">Streptacidiphilus pinicola</name>
    <dbReference type="NCBI Taxonomy" id="2219663"/>
    <lineage>
        <taxon>Bacteria</taxon>
        <taxon>Bacillati</taxon>
        <taxon>Actinomycetota</taxon>
        <taxon>Actinomycetes</taxon>
        <taxon>Kitasatosporales</taxon>
        <taxon>Streptomycetaceae</taxon>
        <taxon>Streptacidiphilus</taxon>
    </lineage>
</organism>
<dbReference type="EMBL" id="QKYN01000031">
    <property type="protein sequence ID" value="RAG86174.1"/>
    <property type="molecule type" value="Genomic_DNA"/>
</dbReference>
<sequence>MAALRDLAINTLRDAGHQNVAAGLRHASYEPFTTPPAQAGISARSQCKWPILTGPPDNVLI</sequence>
<evidence type="ECO:0000313" key="1">
    <source>
        <dbReference type="EMBL" id="RAG86174.1"/>
    </source>
</evidence>
<gene>
    <name evidence="1" type="ORF">DN069_07800</name>
</gene>
<protein>
    <submittedName>
        <fullName evidence="1">Uncharacterized protein</fullName>
    </submittedName>
</protein>
<name>A0A2X0IM33_9ACTN</name>
<evidence type="ECO:0000313" key="2">
    <source>
        <dbReference type="Proteomes" id="UP000248889"/>
    </source>
</evidence>
<keyword evidence="2" id="KW-1185">Reference proteome</keyword>
<accession>A0A2X0IM33</accession>